<dbReference type="GO" id="GO:0008236">
    <property type="term" value="F:serine-type peptidase activity"/>
    <property type="evidence" value="ECO:0007669"/>
    <property type="project" value="InterPro"/>
</dbReference>
<feature type="signal peptide" evidence="1">
    <location>
        <begin position="1"/>
        <end position="19"/>
    </location>
</feature>
<dbReference type="Gene3D" id="3.90.226.10">
    <property type="entry name" value="2-enoyl-CoA Hydratase, Chain A, domain 1"/>
    <property type="match status" value="1"/>
</dbReference>
<dbReference type="AlphaFoldDB" id="A0A9Q5GPE3"/>
<dbReference type="Proteomes" id="UP000281028">
    <property type="component" value="Unassembled WGS sequence"/>
</dbReference>
<reference evidence="3" key="1">
    <citation type="submission" date="2020-05" db="EMBL/GenBank/DDBJ databases">
        <title>Chitinophaga laudate sp. nov., isolated from a tropical peat swamp.</title>
        <authorList>
            <person name="Goh C.B.S."/>
            <person name="Lee M.S."/>
            <person name="Parimannan S."/>
            <person name="Pasbakhsh P."/>
            <person name="Yule C.M."/>
            <person name="Rajandas H."/>
            <person name="Loke S."/>
            <person name="Croft L."/>
            <person name="Tan J.B.L."/>
        </authorList>
    </citation>
    <scope>NUCLEOTIDE SEQUENCE</scope>
    <source>
        <strain evidence="3">Mgbs1</strain>
    </source>
</reference>
<comment type="caution">
    <text evidence="3">The sequence shown here is derived from an EMBL/GenBank/DDBJ whole genome shotgun (WGS) entry which is preliminary data.</text>
</comment>
<sequence>MKKILWILLTGMLSLPATAQTDSLRFRHFSAVQLRADFNQLRQALEKMHPGLYRYASRSDMQHYMDSLYASLKDSTAFYDWYNTCTALTAYIRCAHTGAKPMAGFDRYYNHRTRFFPFSTHWIGDSVYISLNHTTDTTIKPFWQLLSINGRSMPAIRRVLAAHMSGDGEIQAEKKQQQFNLGMFQFLYYVHIERPDSFTITYRDDKGNTGSLTAAAATVPVINRRTGENPVNRGILKMYAARSEKNRKQPWRLDIIDTTGVLTIRTFGAVGKMDMGRFLDESMRTLQQKKIRRLIIDVRNNNGGADTLGVLLFRYLIHQPSRYYLRQYAVSMDSSYLRYSDLSEEEKQHAAEEVIPEPDGTFTLKAAHTAGVSLQYPAANAFTGKVMVLMNGASYSTASEFLGAVKASKAATLIGEECAGNYSGGNGGSFLHIPLAHTGVEVSIPLIYYECYTTPPVLPGRGALPDITVPDDIGLIKTGKDTQLEYALQLK</sequence>
<accession>A0A9Q5GPE3</accession>
<dbReference type="SUPFAM" id="SSF52096">
    <property type="entry name" value="ClpP/crotonase"/>
    <property type="match status" value="1"/>
</dbReference>
<dbReference type="PANTHER" id="PTHR32060">
    <property type="entry name" value="TAIL-SPECIFIC PROTEASE"/>
    <property type="match status" value="1"/>
</dbReference>
<dbReference type="Pfam" id="PF03572">
    <property type="entry name" value="Peptidase_S41"/>
    <property type="match status" value="1"/>
</dbReference>
<dbReference type="GO" id="GO:0004175">
    <property type="term" value="F:endopeptidase activity"/>
    <property type="evidence" value="ECO:0007669"/>
    <property type="project" value="TreeGrafter"/>
</dbReference>
<evidence type="ECO:0000259" key="2">
    <source>
        <dbReference type="Pfam" id="PF03572"/>
    </source>
</evidence>
<name>A0A9Q5GPE3_9BACT</name>
<protein>
    <recommendedName>
        <fullName evidence="2">Tail specific protease domain-containing protein</fullName>
    </recommendedName>
</protein>
<evidence type="ECO:0000256" key="1">
    <source>
        <dbReference type="SAM" id="SignalP"/>
    </source>
</evidence>
<organism evidence="3 4">
    <name type="scientific">Chitinophaga solisilvae</name>
    <dbReference type="NCBI Taxonomy" id="1233460"/>
    <lineage>
        <taxon>Bacteria</taxon>
        <taxon>Pseudomonadati</taxon>
        <taxon>Bacteroidota</taxon>
        <taxon>Chitinophagia</taxon>
        <taxon>Chitinophagales</taxon>
        <taxon>Chitinophagaceae</taxon>
        <taxon>Chitinophaga</taxon>
    </lineage>
</organism>
<dbReference type="InterPro" id="IPR029045">
    <property type="entry name" value="ClpP/crotonase-like_dom_sf"/>
</dbReference>
<dbReference type="PANTHER" id="PTHR32060:SF22">
    <property type="entry name" value="CARBOXYL-TERMINAL-PROCESSING PEPTIDASE 3, CHLOROPLASTIC"/>
    <property type="match status" value="1"/>
</dbReference>
<dbReference type="OrthoDB" id="5480566at2"/>
<keyword evidence="4" id="KW-1185">Reference proteome</keyword>
<dbReference type="InterPro" id="IPR005151">
    <property type="entry name" value="Tail-specific_protease"/>
</dbReference>
<feature type="domain" description="Tail specific protease" evidence="2">
    <location>
        <begin position="259"/>
        <end position="421"/>
    </location>
</feature>
<keyword evidence="1" id="KW-0732">Signal</keyword>
<dbReference type="GO" id="GO:0006508">
    <property type="term" value="P:proteolysis"/>
    <property type="evidence" value="ECO:0007669"/>
    <property type="project" value="InterPro"/>
</dbReference>
<proteinExistence type="predicted"/>
<dbReference type="EMBL" id="RIAR02000001">
    <property type="protein sequence ID" value="NSL90875.1"/>
    <property type="molecule type" value="Genomic_DNA"/>
</dbReference>
<feature type="chain" id="PRO_5040172667" description="Tail specific protease domain-containing protein" evidence="1">
    <location>
        <begin position="20"/>
        <end position="491"/>
    </location>
</feature>
<evidence type="ECO:0000313" key="3">
    <source>
        <dbReference type="EMBL" id="NSL90875.1"/>
    </source>
</evidence>
<evidence type="ECO:0000313" key="4">
    <source>
        <dbReference type="Proteomes" id="UP000281028"/>
    </source>
</evidence>
<gene>
    <name evidence="3" type="ORF">ECE50_028890</name>
</gene>